<dbReference type="PATRIC" id="fig|926562.3.peg.3164"/>
<proteinExistence type="predicted"/>
<evidence type="ECO:0000313" key="1">
    <source>
        <dbReference type="EMBL" id="AEV34095.1"/>
    </source>
</evidence>
<reference evidence="1 2" key="1">
    <citation type="journal article" date="2012" name="Stand. Genomic Sci.">
        <title>Genome sequence of the orange-pigmented seawater bacterium Owenweeksia hongkongensis type strain (UST20020801(T)).</title>
        <authorList>
            <person name="Riedel T."/>
            <person name="Held B."/>
            <person name="Nolan M."/>
            <person name="Lucas S."/>
            <person name="Lapidus A."/>
            <person name="Tice H."/>
            <person name="Del Rio T.G."/>
            <person name="Cheng J.F."/>
            <person name="Han C."/>
            <person name="Tapia R."/>
            <person name="Goodwin L.A."/>
            <person name="Pitluck S."/>
            <person name="Liolios K."/>
            <person name="Mavromatis K."/>
            <person name="Pagani I."/>
            <person name="Ivanova N."/>
            <person name="Mikhailova N."/>
            <person name="Pati A."/>
            <person name="Chen A."/>
            <person name="Palaniappan K."/>
            <person name="Rohde M."/>
            <person name="Tindall B.J."/>
            <person name="Detter J.C."/>
            <person name="Goker M."/>
            <person name="Woyke T."/>
            <person name="Bristow J."/>
            <person name="Eisen J.A."/>
            <person name="Markowitz V."/>
            <person name="Hugenholtz P."/>
            <person name="Klenk H.P."/>
            <person name="Kyrpides N.C."/>
        </authorList>
    </citation>
    <scope>NUCLEOTIDE SEQUENCE</scope>
    <source>
        <strain evidence="2">DSM 17368 / JCM 12287 / NRRL B-23963</strain>
    </source>
</reference>
<name>G8R370_OWEHD</name>
<dbReference type="HOGENOM" id="CLU_1440239_0_0_10"/>
<dbReference type="RefSeq" id="WP_014203442.1">
    <property type="nucleotide sequence ID" value="NC_016599.1"/>
</dbReference>
<dbReference type="STRING" id="926562.Oweho_3143"/>
<dbReference type="KEGG" id="oho:Oweho_3143"/>
<organism evidence="1 2">
    <name type="scientific">Owenweeksia hongkongensis (strain DSM 17368 / CIP 108786 / JCM 12287 / NRRL B-23963 / UST20020801)</name>
    <dbReference type="NCBI Taxonomy" id="926562"/>
    <lineage>
        <taxon>Bacteria</taxon>
        <taxon>Pseudomonadati</taxon>
        <taxon>Bacteroidota</taxon>
        <taxon>Flavobacteriia</taxon>
        <taxon>Flavobacteriales</taxon>
        <taxon>Owenweeksiaceae</taxon>
        <taxon>Owenweeksia</taxon>
    </lineage>
</organism>
<evidence type="ECO:0000313" key="2">
    <source>
        <dbReference type="Proteomes" id="UP000005631"/>
    </source>
</evidence>
<protein>
    <submittedName>
        <fullName evidence="1">Uncharacterized protein</fullName>
    </submittedName>
</protein>
<dbReference type="OrthoDB" id="653988at2"/>
<dbReference type="eggNOG" id="ENOG502ZAIK">
    <property type="taxonomic scope" value="Bacteria"/>
</dbReference>
<dbReference type="Proteomes" id="UP000005631">
    <property type="component" value="Chromosome"/>
</dbReference>
<sequence>MHTLEPHYLWRHLYLAAEDERSPFYGYQNSEVYFTDKIYDHIIHPQWDNFGAETVFIKQLYADYEESYTILEFMGEWNDVLHNDIMTLKRDVIEPMLEQGINKFILLGENLLNFHADETDYYEEWADEVEEGWIALVNFRQHVLDEISNYNLDHYLVSGGELDDLEWHRWSPKKLFQKVNGIISRRLG</sequence>
<gene>
    <name evidence="1" type="ordered locus">Oweho_3143</name>
</gene>
<dbReference type="AlphaFoldDB" id="G8R370"/>
<accession>G8R370</accession>
<dbReference type="EMBL" id="CP003156">
    <property type="protein sequence ID" value="AEV34095.1"/>
    <property type="molecule type" value="Genomic_DNA"/>
</dbReference>
<keyword evidence="2" id="KW-1185">Reference proteome</keyword>